<accession>A0AAN9KC43</accession>
<keyword evidence="2" id="KW-1185">Reference proteome</keyword>
<reference evidence="1 2" key="1">
    <citation type="submission" date="2024-01" db="EMBL/GenBank/DDBJ databases">
        <title>The genomes of 5 underutilized Papilionoideae crops provide insights into root nodulation and disease resistanc.</title>
        <authorList>
            <person name="Jiang F."/>
        </authorList>
    </citation>
    <scope>NUCLEOTIDE SEQUENCE [LARGE SCALE GENOMIC DNA]</scope>
    <source>
        <strain evidence="1">LVBAO_FW01</strain>
        <tissue evidence="1">Leaves</tissue>
    </source>
</reference>
<dbReference type="Proteomes" id="UP001367508">
    <property type="component" value="Unassembled WGS sequence"/>
</dbReference>
<dbReference type="EMBL" id="JAYMYQ010000009">
    <property type="protein sequence ID" value="KAK7314204.1"/>
    <property type="molecule type" value="Genomic_DNA"/>
</dbReference>
<evidence type="ECO:0000313" key="2">
    <source>
        <dbReference type="Proteomes" id="UP001367508"/>
    </source>
</evidence>
<name>A0AAN9KC43_CANGL</name>
<gene>
    <name evidence="1" type="ORF">VNO77_39417</name>
</gene>
<proteinExistence type="predicted"/>
<organism evidence="1 2">
    <name type="scientific">Canavalia gladiata</name>
    <name type="common">Sword bean</name>
    <name type="synonym">Dolichos gladiatus</name>
    <dbReference type="NCBI Taxonomy" id="3824"/>
    <lineage>
        <taxon>Eukaryota</taxon>
        <taxon>Viridiplantae</taxon>
        <taxon>Streptophyta</taxon>
        <taxon>Embryophyta</taxon>
        <taxon>Tracheophyta</taxon>
        <taxon>Spermatophyta</taxon>
        <taxon>Magnoliopsida</taxon>
        <taxon>eudicotyledons</taxon>
        <taxon>Gunneridae</taxon>
        <taxon>Pentapetalae</taxon>
        <taxon>rosids</taxon>
        <taxon>fabids</taxon>
        <taxon>Fabales</taxon>
        <taxon>Fabaceae</taxon>
        <taxon>Papilionoideae</taxon>
        <taxon>50 kb inversion clade</taxon>
        <taxon>NPAAA clade</taxon>
        <taxon>indigoferoid/millettioid clade</taxon>
        <taxon>Phaseoleae</taxon>
        <taxon>Canavalia</taxon>
    </lineage>
</organism>
<sequence>MAAHCGLPLSSRMIAPNLIPPGPNGPYQNLVLSIHGEVVANSVVAPVLYMSCWIVGSCTLAVQSPNGDWNQRTRDQL</sequence>
<dbReference type="AlphaFoldDB" id="A0AAN9KC43"/>
<protein>
    <submittedName>
        <fullName evidence="1">Uncharacterized protein</fullName>
    </submittedName>
</protein>
<evidence type="ECO:0000313" key="1">
    <source>
        <dbReference type="EMBL" id="KAK7314204.1"/>
    </source>
</evidence>
<comment type="caution">
    <text evidence="1">The sequence shown here is derived from an EMBL/GenBank/DDBJ whole genome shotgun (WGS) entry which is preliminary data.</text>
</comment>